<gene>
    <name evidence="2" type="ORF">BKD30_02765</name>
</gene>
<dbReference type="PANTHER" id="PTHR34818">
    <property type="entry name" value="PROTEIN BLI-3"/>
    <property type="match status" value="1"/>
</dbReference>
<keyword evidence="3" id="KW-1185">Reference proteome</keyword>
<dbReference type="EMBL" id="MRDE01000016">
    <property type="protein sequence ID" value="OMH27594.1"/>
    <property type="molecule type" value="Genomic_DNA"/>
</dbReference>
<name>A0A1R1LJ90_9MICC</name>
<dbReference type="InterPro" id="IPR038725">
    <property type="entry name" value="YdaG_split_barrel_FMN-bd"/>
</dbReference>
<feature type="domain" description="General stress protein FMN-binding split barrel" evidence="1">
    <location>
        <begin position="8"/>
        <end position="154"/>
    </location>
</feature>
<sequence>MSQASQSDDSAKIIELMRKDHTVMVSTVLESGSIQSRPMTVQKVEGDGTLWFFARDNGPFAEQLSAHPQVNVAFAGSGHWVSLAGSARLEHSRTRIDELWDSATDAFFPDGKQTPGLTLIAVSPDSAEYWDQPGGGAGALLNFVKAKVTGATYDGGNRGSTEL</sequence>
<evidence type="ECO:0000313" key="2">
    <source>
        <dbReference type="EMBL" id="OMH27594.1"/>
    </source>
</evidence>
<dbReference type="STRING" id="554083.BKD30_02765"/>
<dbReference type="OrthoDB" id="1432662at2"/>
<organism evidence="2 3">
    <name type="scientific">Tersicoccus phoenicis</name>
    <dbReference type="NCBI Taxonomy" id="554083"/>
    <lineage>
        <taxon>Bacteria</taxon>
        <taxon>Bacillati</taxon>
        <taxon>Actinomycetota</taxon>
        <taxon>Actinomycetes</taxon>
        <taxon>Micrococcales</taxon>
        <taxon>Micrococcaceae</taxon>
        <taxon>Tersicoccus</taxon>
    </lineage>
</organism>
<dbReference type="InterPro" id="IPR052917">
    <property type="entry name" value="Stress-Dev_Protein"/>
</dbReference>
<accession>A0A1R1LJ90</accession>
<protein>
    <recommendedName>
        <fullName evidence="1">General stress protein FMN-binding split barrel domain-containing protein</fullName>
    </recommendedName>
</protein>
<evidence type="ECO:0000313" key="3">
    <source>
        <dbReference type="Proteomes" id="UP000187085"/>
    </source>
</evidence>
<dbReference type="SUPFAM" id="SSF50475">
    <property type="entry name" value="FMN-binding split barrel"/>
    <property type="match status" value="1"/>
</dbReference>
<comment type="caution">
    <text evidence="2">The sequence shown here is derived from an EMBL/GenBank/DDBJ whole genome shotgun (WGS) entry which is preliminary data.</text>
</comment>
<reference evidence="2 3" key="1">
    <citation type="submission" date="2016-12" db="EMBL/GenBank/DDBJ databases">
        <title>Draft genome of Tersicoccus phoenicis 1P05MA.</title>
        <authorList>
            <person name="Nakajima Y."/>
            <person name="Yoshizawa S."/>
            <person name="Nakamura K."/>
            <person name="Ogura Y."/>
            <person name="Hayashi T."/>
            <person name="Kogure K."/>
        </authorList>
    </citation>
    <scope>NUCLEOTIDE SEQUENCE [LARGE SCALE GENOMIC DNA]</scope>
    <source>
        <strain evidence="2 3">1p05MA</strain>
    </source>
</reference>
<dbReference type="AlphaFoldDB" id="A0A1R1LJ90"/>
<evidence type="ECO:0000259" key="1">
    <source>
        <dbReference type="Pfam" id="PF16242"/>
    </source>
</evidence>
<dbReference type="InterPro" id="IPR012349">
    <property type="entry name" value="Split_barrel_FMN-bd"/>
</dbReference>
<dbReference type="Gene3D" id="2.30.110.10">
    <property type="entry name" value="Electron Transport, Fmn-binding Protein, Chain A"/>
    <property type="match status" value="1"/>
</dbReference>
<proteinExistence type="predicted"/>
<dbReference type="Pfam" id="PF16242">
    <property type="entry name" value="Pyrid_ox_like"/>
    <property type="match status" value="1"/>
</dbReference>
<dbReference type="PANTHER" id="PTHR34818:SF1">
    <property type="entry name" value="PROTEIN BLI-3"/>
    <property type="match status" value="1"/>
</dbReference>
<dbReference type="RefSeq" id="WP_076701664.1">
    <property type="nucleotide sequence ID" value="NZ_MRDE01000016.1"/>
</dbReference>
<dbReference type="Proteomes" id="UP000187085">
    <property type="component" value="Unassembled WGS sequence"/>
</dbReference>